<keyword evidence="5" id="KW-0539">Nucleus</keyword>
<protein>
    <submittedName>
        <fullName evidence="6">Uncharacterized protein</fullName>
    </submittedName>
</protein>
<keyword evidence="4" id="KW-0804">Transcription</keyword>
<evidence type="ECO:0000256" key="1">
    <source>
        <dbReference type="ARBA" id="ARBA00004123"/>
    </source>
</evidence>
<evidence type="ECO:0000256" key="4">
    <source>
        <dbReference type="ARBA" id="ARBA00023163"/>
    </source>
</evidence>
<keyword evidence="3" id="KW-0238">DNA-binding</keyword>
<evidence type="ECO:0000313" key="7">
    <source>
        <dbReference type="Proteomes" id="UP000826656"/>
    </source>
</evidence>
<comment type="subcellular location">
    <subcellularLocation>
        <location evidence="1">Nucleus</location>
    </subcellularLocation>
</comment>
<dbReference type="InterPro" id="IPR016177">
    <property type="entry name" value="DNA-bd_dom_sf"/>
</dbReference>
<evidence type="ECO:0000256" key="3">
    <source>
        <dbReference type="ARBA" id="ARBA00023125"/>
    </source>
</evidence>
<sequence>MVSSKEKKDTKLLQENVKKRVLGSFDTAVEAALAYDKASIGIKGANALENILGPPPKEINPIHQ</sequence>
<evidence type="ECO:0000256" key="2">
    <source>
        <dbReference type="ARBA" id="ARBA00023015"/>
    </source>
</evidence>
<dbReference type="InterPro" id="IPR036955">
    <property type="entry name" value="AP2/ERF_dom_sf"/>
</dbReference>
<accession>A0ABQ7V3K4</accession>
<reference evidence="6 7" key="1">
    <citation type="journal article" date="2021" name="bioRxiv">
        <title>Chromosome-scale and haplotype-resolved genome assembly of a tetraploid potato cultivar.</title>
        <authorList>
            <person name="Sun H."/>
            <person name="Jiao W.-B."/>
            <person name="Krause K."/>
            <person name="Campoy J.A."/>
            <person name="Goel M."/>
            <person name="Folz-Donahue K."/>
            <person name="Kukat C."/>
            <person name="Huettel B."/>
            <person name="Schneeberger K."/>
        </authorList>
    </citation>
    <scope>NUCLEOTIDE SEQUENCE [LARGE SCALE GENOMIC DNA]</scope>
    <source>
        <strain evidence="6">SolTubOtavaFocal</strain>
        <tissue evidence="6">Leaves</tissue>
    </source>
</reference>
<keyword evidence="2" id="KW-0805">Transcription regulation</keyword>
<proteinExistence type="predicted"/>
<evidence type="ECO:0000313" key="6">
    <source>
        <dbReference type="EMBL" id="KAH0757956.1"/>
    </source>
</evidence>
<dbReference type="Proteomes" id="UP000826656">
    <property type="component" value="Unassembled WGS sequence"/>
</dbReference>
<comment type="caution">
    <text evidence="6">The sequence shown here is derived from an EMBL/GenBank/DDBJ whole genome shotgun (WGS) entry which is preliminary data.</text>
</comment>
<organism evidence="6 7">
    <name type="scientific">Solanum tuberosum</name>
    <name type="common">Potato</name>
    <dbReference type="NCBI Taxonomy" id="4113"/>
    <lineage>
        <taxon>Eukaryota</taxon>
        <taxon>Viridiplantae</taxon>
        <taxon>Streptophyta</taxon>
        <taxon>Embryophyta</taxon>
        <taxon>Tracheophyta</taxon>
        <taxon>Spermatophyta</taxon>
        <taxon>Magnoliopsida</taxon>
        <taxon>eudicotyledons</taxon>
        <taxon>Gunneridae</taxon>
        <taxon>Pentapetalae</taxon>
        <taxon>asterids</taxon>
        <taxon>lamiids</taxon>
        <taxon>Solanales</taxon>
        <taxon>Solanaceae</taxon>
        <taxon>Solanoideae</taxon>
        <taxon>Solaneae</taxon>
        <taxon>Solanum</taxon>
    </lineage>
</organism>
<evidence type="ECO:0000256" key="5">
    <source>
        <dbReference type="ARBA" id="ARBA00023242"/>
    </source>
</evidence>
<dbReference type="EMBL" id="JAIVGD010000015">
    <property type="protein sequence ID" value="KAH0757956.1"/>
    <property type="molecule type" value="Genomic_DNA"/>
</dbReference>
<keyword evidence="7" id="KW-1185">Reference proteome</keyword>
<gene>
    <name evidence="6" type="ORF">KY290_021449</name>
</gene>
<name>A0ABQ7V3K4_SOLTU</name>
<dbReference type="Gene3D" id="3.30.730.10">
    <property type="entry name" value="AP2/ERF domain"/>
    <property type="match status" value="1"/>
</dbReference>
<dbReference type="SUPFAM" id="SSF54171">
    <property type="entry name" value="DNA-binding domain"/>
    <property type="match status" value="1"/>
</dbReference>